<proteinExistence type="predicted"/>
<dbReference type="EMBL" id="CAKOFQ010007850">
    <property type="protein sequence ID" value="CAH2009048.1"/>
    <property type="molecule type" value="Genomic_DNA"/>
</dbReference>
<sequence>MQAKPWLDSGESLRVSRIIKVEINWIEYDLAIALSPKRKRRNAGTSKEIQNDLLDCILEVCHEEIIKQINRASYLAIIADETTFQGKPNW</sequence>
<dbReference type="AlphaFoldDB" id="A0A9P0MB20"/>
<reference evidence="1" key="1">
    <citation type="submission" date="2022-03" db="EMBL/GenBank/DDBJ databases">
        <authorList>
            <person name="Sayadi A."/>
        </authorList>
    </citation>
    <scope>NUCLEOTIDE SEQUENCE</scope>
</reference>
<evidence type="ECO:0000313" key="1">
    <source>
        <dbReference type="EMBL" id="CAH2009048.1"/>
    </source>
</evidence>
<comment type="caution">
    <text evidence="1">The sequence shown here is derived from an EMBL/GenBank/DDBJ whole genome shotgun (WGS) entry which is preliminary data.</text>
</comment>
<evidence type="ECO:0000313" key="2">
    <source>
        <dbReference type="Proteomes" id="UP001152888"/>
    </source>
</evidence>
<dbReference type="OrthoDB" id="6777775at2759"/>
<name>A0A9P0MB20_ACAOB</name>
<accession>A0A9P0MB20</accession>
<organism evidence="1 2">
    <name type="scientific">Acanthoscelides obtectus</name>
    <name type="common">Bean weevil</name>
    <name type="synonym">Bruchus obtectus</name>
    <dbReference type="NCBI Taxonomy" id="200917"/>
    <lineage>
        <taxon>Eukaryota</taxon>
        <taxon>Metazoa</taxon>
        <taxon>Ecdysozoa</taxon>
        <taxon>Arthropoda</taxon>
        <taxon>Hexapoda</taxon>
        <taxon>Insecta</taxon>
        <taxon>Pterygota</taxon>
        <taxon>Neoptera</taxon>
        <taxon>Endopterygota</taxon>
        <taxon>Coleoptera</taxon>
        <taxon>Polyphaga</taxon>
        <taxon>Cucujiformia</taxon>
        <taxon>Chrysomeloidea</taxon>
        <taxon>Chrysomelidae</taxon>
        <taxon>Bruchinae</taxon>
        <taxon>Bruchini</taxon>
        <taxon>Acanthoscelides</taxon>
    </lineage>
</organism>
<keyword evidence="2" id="KW-1185">Reference proteome</keyword>
<dbReference type="Proteomes" id="UP001152888">
    <property type="component" value="Unassembled WGS sequence"/>
</dbReference>
<gene>
    <name evidence="1" type="ORF">ACAOBT_LOCUS30589</name>
</gene>
<protein>
    <submittedName>
        <fullName evidence="1">Uncharacterized protein</fullName>
    </submittedName>
</protein>